<evidence type="ECO:0000313" key="3">
    <source>
        <dbReference type="EMBL" id="NEX63382.1"/>
    </source>
</evidence>
<dbReference type="RefSeq" id="WP_163967205.1">
    <property type="nucleotide sequence ID" value="NZ_JAAIVB010000069.1"/>
</dbReference>
<feature type="transmembrane region" description="Helical" evidence="2">
    <location>
        <begin position="44"/>
        <end position="69"/>
    </location>
</feature>
<organism evidence="3 4">
    <name type="scientific">Noviherbaspirillum galbum</name>
    <dbReference type="NCBI Taxonomy" id="2709383"/>
    <lineage>
        <taxon>Bacteria</taxon>
        <taxon>Pseudomonadati</taxon>
        <taxon>Pseudomonadota</taxon>
        <taxon>Betaproteobacteria</taxon>
        <taxon>Burkholderiales</taxon>
        <taxon>Oxalobacteraceae</taxon>
        <taxon>Noviherbaspirillum</taxon>
    </lineage>
</organism>
<sequence length="766" mass="84680">MRRQPIVKAAFCVTVFWWSLATLWQVSFDVPALLRGERVLDTHWTLSVLAAIAGGVFCGVFASVFSIWFDRRETSKRLQGSIQHGLQSSIGLAPLHYHDLRREGEPAQRIPTEAVATVPEIQSDATTDFLERWHTRFGEDYPKHAALMVGIETILMQYRHLPASHVQSGHGGRTLLSHSLLVSWYMDKLAPHHTYDGKIKLPEYTVNLTLRNESYRFDHLDPLVALIGLVHDIGKIECYQFDDKGKIIGCRPDHDSTGVRILARMPEYWALPSEDREILSVVVKFYHHPQDTPTEDGFLPLSDRLHALLELLIRADTLASRREAGENARMAQMALEAGADPMGLDAEPDKREHVWNAILDVLLRNESINGKDKHSNVGIRRFHPVLKIDMLVLKEDDFIGALCAELGRENYTPQISNAVSAMTKVVLRMLDEKGALYTQQEAGGRNPETALYRVEFYPPEKFWAEKNKTPAKDEDRGDPKFTWASCIVINLSELINHFDDLTSLARLDDFGFIPVIRNSRLGNAGKKNANKSAHDIAMENELLGTDNRVGLDLADAVAKQAAAKKNTEKANVPPASAPTAAPTPVPAPAPSAPTMHSVAGGNVISMRRLAVAPEAHSPALTPVATTAPTPAPVPSPSPTPVPTEAPVPVLTPGITPTQAPPSQMSLLGTADTDSQEGKEEESLEWRIEDYRWQLSAHLPRKCADGNVKTLGIENGTYVLEVEALCSWLAMKYDEERIQEVLSLIRSGEIKECKLKAGFAFVSIGSA</sequence>
<keyword evidence="2" id="KW-1133">Transmembrane helix</keyword>
<feature type="compositionally biased region" description="Pro residues" evidence="1">
    <location>
        <begin position="581"/>
        <end position="591"/>
    </location>
</feature>
<evidence type="ECO:0000256" key="1">
    <source>
        <dbReference type="SAM" id="MobiDB-lite"/>
    </source>
</evidence>
<protein>
    <recommendedName>
        <fullName evidence="5">HD domain-containing protein</fullName>
    </recommendedName>
</protein>
<dbReference type="AlphaFoldDB" id="A0A6B3SXV1"/>
<gene>
    <name evidence="3" type="ORF">G3574_20080</name>
</gene>
<name>A0A6B3SXV1_9BURK</name>
<comment type="caution">
    <text evidence="3">The sequence shown here is derived from an EMBL/GenBank/DDBJ whole genome shotgun (WGS) entry which is preliminary data.</text>
</comment>
<dbReference type="Proteomes" id="UP000482155">
    <property type="component" value="Unassembled WGS sequence"/>
</dbReference>
<keyword evidence="2" id="KW-0472">Membrane</keyword>
<dbReference type="SUPFAM" id="SSF109604">
    <property type="entry name" value="HD-domain/PDEase-like"/>
    <property type="match status" value="1"/>
</dbReference>
<reference evidence="3 4" key="1">
    <citation type="submission" date="2020-02" db="EMBL/GenBank/DDBJ databases">
        <authorList>
            <person name="Kim M.K."/>
        </authorList>
    </citation>
    <scope>NUCLEOTIDE SEQUENCE [LARGE SCALE GENOMIC DNA]</scope>
    <source>
        <strain evidence="3 4">17J57-3</strain>
    </source>
</reference>
<keyword evidence="4" id="KW-1185">Reference proteome</keyword>
<evidence type="ECO:0000313" key="4">
    <source>
        <dbReference type="Proteomes" id="UP000482155"/>
    </source>
</evidence>
<feature type="region of interest" description="Disordered" evidence="1">
    <location>
        <begin position="620"/>
        <end position="642"/>
    </location>
</feature>
<accession>A0A6B3SXV1</accession>
<dbReference type="EMBL" id="JAAIVB010000069">
    <property type="protein sequence ID" value="NEX63382.1"/>
    <property type="molecule type" value="Genomic_DNA"/>
</dbReference>
<feature type="compositionally biased region" description="Polar residues" evidence="1">
    <location>
        <begin position="657"/>
        <end position="666"/>
    </location>
</feature>
<feature type="region of interest" description="Disordered" evidence="1">
    <location>
        <begin position="564"/>
        <end position="592"/>
    </location>
</feature>
<feature type="compositionally biased region" description="Pro residues" evidence="1">
    <location>
        <begin position="629"/>
        <end position="642"/>
    </location>
</feature>
<proteinExistence type="predicted"/>
<keyword evidence="2" id="KW-0812">Transmembrane</keyword>
<evidence type="ECO:0008006" key="5">
    <source>
        <dbReference type="Google" id="ProtNLM"/>
    </source>
</evidence>
<evidence type="ECO:0000256" key="2">
    <source>
        <dbReference type="SAM" id="Phobius"/>
    </source>
</evidence>
<feature type="region of interest" description="Disordered" evidence="1">
    <location>
        <begin position="657"/>
        <end position="677"/>
    </location>
</feature>